<dbReference type="EMBL" id="BOSM01000006">
    <property type="protein sequence ID" value="GIP59858.1"/>
    <property type="molecule type" value="Genomic_DNA"/>
</dbReference>
<proteinExistence type="predicted"/>
<gene>
    <name evidence="1" type="ORF">J15TS10_36720</name>
</gene>
<dbReference type="Proteomes" id="UP000681290">
    <property type="component" value="Unassembled WGS sequence"/>
</dbReference>
<sequence length="97" mass="11296">MKNKTVIILFAGSNIIKHFFDPRRKIDFLDCRHKEIIKSFTVYKMYAQSKMALTLLTFKMAEKFGQFGIKVNALQINGATMSKETIKKFKPKYKLIA</sequence>
<comment type="caution">
    <text evidence="1">The sequence shown here is derived from an EMBL/GenBank/DDBJ whole genome shotgun (WGS) entry which is preliminary data.</text>
</comment>
<evidence type="ECO:0000313" key="1">
    <source>
        <dbReference type="EMBL" id="GIP59858.1"/>
    </source>
</evidence>
<dbReference type="SUPFAM" id="SSF51735">
    <property type="entry name" value="NAD(P)-binding Rossmann-fold domains"/>
    <property type="match status" value="1"/>
</dbReference>
<keyword evidence="2" id="KW-1185">Reference proteome</keyword>
<dbReference type="InterPro" id="IPR036291">
    <property type="entry name" value="NAD(P)-bd_dom_sf"/>
</dbReference>
<reference evidence="1 2" key="1">
    <citation type="submission" date="2021-03" db="EMBL/GenBank/DDBJ databases">
        <title>Antimicrobial resistance genes in bacteria isolated from Japanese honey, and their potential for conferring macrolide and lincosamide resistance in the American foulbrood pathogen Paenibacillus larvae.</title>
        <authorList>
            <person name="Okamoto M."/>
            <person name="Kumagai M."/>
            <person name="Kanamori H."/>
            <person name="Takamatsu D."/>
        </authorList>
    </citation>
    <scope>NUCLEOTIDE SEQUENCE [LARGE SCALE GENOMIC DNA]</scope>
    <source>
        <strain evidence="1 2">J15TS10</strain>
    </source>
</reference>
<evidence type="ECO:0008006" key="3">
    <source>
        <dbReference type="Google" id="ProtNLM"/>
    </source>
</evidence>
<evidence type="ECO:0000313" key="2">
    <source>
        <dbReference type="Proteomes" id="UP000681290"/>
    </source>
</evidence>
<accession>A0ABQ4MV98</accession>
<organism evidence="1 2">
    <name type="scientific">Paenibacillus woosongensis</name>
    <dbReference type="NCBI Taxonomy" id="307580"/>
    <lineage>
        <taxon>Bacteria</taxon>
        <taxon>Bacillati</taxon>
        <taxon>Bacillota</taxon>
        <taxon>Bacilli</taxon>
        <taxon>Bacillales</taxon>
        <taxon>Paenibacillaceae</taxon>
        <taxon>Paenibacillus</taxon>
    </lineage>
</organism>
<dbReference type="RefSeq" id="WP_213592984.1">
    <property type="nucleotide sequence ID" value="NZ_BOSM01000006.1"/>
</dbReference>
<name>A0ABQ4MV98_9BACL</name>
<protein>
    <recommendedName>
        <fullName evidence="3">SDR family oxidoreductase</fullName>
    </recommendedName>
</protein>